<sequence length="486" mass="52060">MGGLALYQSATLAATPATKPAASSKTPAKVVVQKAPLKKSAPPTKAPAKTTAKPATKAVPGKAPTKTASTPRKAAAAAAGVTAGAVANPEHQAESSKADLKELQGRIDSLRKEVATAEESRADVADQLKDAEKGISNLSRDLRQLSGQRGNLQNTLQQLASQARELEGTLAGQRTQLEQLLIRQYMEGGEGSDSLRLLLNGDNPNQMARDLYYLSAVAKARTALLQQIGSTLKQKKALAEDTRNRETELAEVEAKQKEQHQQLLAQKNQRQATLAKISQQIESRRKEIGALQQDEKRLTRLIDGLSRIIAQQKARPPKPETKPRAPAERPAGSGGQTPGIDNDKTPDAGLARFSGDFARLKGSLRLPVRGTVSNRFGTARQEGSTWKGLFIRAAAGGDVHAVAAGRVVFADWMRGFGNLLILDHGDGYLTIYGNNESLYKHVGETVKPGEVVAVIGNSGGNPESGLYFELRHQGQPLDPLKWASLK</sequence>
<accession>A0ABY0ILH3</accession>
<feature type="region of interest" description="Disordered" evidence="2">
    <location>
        <begin position="309"/>
        <end position="348"/>
    </location>
</feature>
<evidence type="ECO:0000313" key="5">
    <source>
        <dbReference type="Proteomes" id="UP000292136"/>
    </source>
</evidence>
<feature type="coiled-coil region" evidence="1">
    <location>
        <begin position="249"/>
        <end position="294"/>
    </location>
</feature>
<dbReference type="SUPFAM" id="SSF90257">
    <property type="entry name" value="Myosin rod fragments"/>
    <property type="match status" value="1"/>
</dbReference>
<keyword evidence="1" id="KW-0175">Coiled coil</keyword>
<dbReference type="Proteomes" id="UP000292136">
    <property type="component" value="Unassembled WGS sequence"/>
</dbReference>
<evidence type="ECO:0000256" key="2">
    <source>
        <dbReference type="SAM" id="MobiDB-lite"/>
    </source>
</evidence>
<dbReference type="Pfam" id="PF01551">
    <property type="entry name" value="Peptidase_M23"/>
    <property type="match status" value="1"/>
</dbReference>
<reference evidence="4 5" key="1">
    <citation type="submission" date="2019-02" db="EMBL/GenBank/DDBJ databases">
        <title>Genomic Encyclopedia of Type Strains, Phase IV (KMG-IV): sequencing the most valuable type-strain genomes for metagenomic binning, comparative biology and taxonomic classification.</title>
        <authorList>
            <person name="Goeker M."/>
        </authorList>
    </citation>
    <scope>NUCLEOTIDE SEQUENCE [LARGE SCALE GENOMIC DNA]</scope>
    <source>
        <strain evidence="4 5">DSM 21223</strain>
    </source>
</reference>
<protein>
    <submittedName>
        <fullName evidence="4">Septal ring factor EnvC (AmiA/AmiB activator)</fullName>
    </submittedName>
</protein>
<dbReference type="RefSeq" id="WP_130459357.1">
    <property type="nucleotide sequence ID" value="NZ_SHKM01000002.1"/>
</dbReference>
<name>A0ABY0ILH3_9RHOO</name>
<dbReference type="SUPFAM" id="SSF51261">
    <property type="entry name" value="Duplicated hybrid motif"/>
    <property type="match status" value="1"/>
</dbReference>
<dbReference type="InterPro" id="IPR050570">
    <property type="entry name" value="Cell_wall_metabolism_enzyme"/>
</dbReference>
<dbReference type="EMBL" id="SHKM01000002">
    <property type="protein sequence ID" value="RZT76031.1"/>
    <property type="molecule type" value="Genomic_DNA"/>
</dbReference>
<evidence type="ECO:0000259" key="3">
    <source>
        <dbReference type="Pfam" id="PF01551"/>
    </source>
</evidence>
<feature type="coiled-coil region" evidence="1">
    <location>
        <begin position="93"/>
        <end position="183"/>
    </location>
</feature>
<dbReference type="InterPro" id="IPR011055">
    <property type="entry name" value="Dup_hybrid_motif"/>
</dbReference>
<gene>
    <name evidence="4" type="ORF">EV678_1899</name>
</gene>
<dbReference type="InterPro" id="IPR016047">
    <property type="entry name" value="M23ase_b-sheet_dom"/>
</dbReference>
<feature type="region of interest" description="Disordered" evidence="2">
    <location>
        <begin position="34"/>
        <end position="83"/>
    </location>
</feature>
<evidence type="ECO:0000256" key="1">
    <source>
        <dbReference type="SAM" id="Coils"/>
    </source>
</evidence>
<dbReference type="CDD" id="cd12797">
    <property type="entry name" value="M23_peptidase"/>
    <property type="match status" value="1"/>
</dbReference>
<evidence type="ECO:0000313" key="4">
    <source>
        <dbReference type="EMBL" id="RZT76031.1"/>
    </source>
</evidence>
<feature type="compositionally biased region" description="Basic and acidic residues" evidence="2">
    <location>
        <begin position="317"/>
        <end position="327"/>
    </location>
</feature>
<organism evidence="4 5">
    <name type="scientific">Azospira oryzae</name>
    <dbReference type="NCBI Taxonomy" id="146939"/>
    <lineage>
        <taxon>Bacteria</taxon>
        <taxon>Pseudomonadati</taxon>
        <taxon>Pseudomonadota</taxon>
        <taxon>Betaproteobacteria</taxon>
        <taxon>Rhodocyclales</taxon>
        <taxon>Rhodocyclaceae</taxon>
        <taxon>Azospira</taxon>
    </lineage>
</organism>
<dbReference type="Gene3D" id="2.70.70.10">
    <property type="entry name" value="Glucose Permease (Domain IIA)"/>
    <property type="match status" value="1"/>
</dbReference>
<feature type="domain" description="M23ase beta-sheet core" evidence="3">
    <location>
        <begin position="385"/>
        <end position="479"/>
    </location>
</feature>
<keyword evidence="5" id="KW-1185">Reference proteome</keyword>
<dbReference type="PANTHER" id="PTHR21666:SF270">
    <property type="entry name" value="MUREIN HYDROLASE ACTIVATOR ENVC"/>
    <property type="match status" value="1"/>
</dbReference>
<dbReference type="PANTHER" id="PTHR21666">
    <property type="entry name" value="PEPTIDASE-RELATED"/>
    <property type="match status" value="1"/>
</dbReference>
<comment type="caution">
    <text evidence="4">The sequence shown here is derived from an EMBL/GenBank/DDBJ whole genome shotgun (WGS) entry which is preliminary data.</text>
</comment>
<dbReference type="Gene3D" id="6.10.250.3150">
    <property type="match status" value="1"/>
</dbReference>
<proteinExistence type="predicted"/>